<evidence type="ECO:0000313" key="2">
    <source>
        <dbReference type="Proteomes" id="UP000001036"/>
    </source>
</evidence>
<dbReference type="RefSeq" id="WP_012489021.1">
    <property type="nucleotide sequence ID" value="NC_010995.1"/>
</dbReference>
<dbReference type="EMBL" id="CP000934">
    <property type="protein sequence ID" value="ACE85609.1"/>
    <property type="molecule type" value="Genomic_DNA"/>
</dbReference>
<keyword evidence="2" id="KW-1185">Reference proteome</keyword>
<dbReference type="AlphaFoldDB" id="B3PFZ2"/>
<evidence type="ECO:0008006" key="3">
    <source>
        <dbReference type="Google" id="ProtNLM"/>
    </source>
</evidence>
<dbReference type="eggNOG" id="COG0457">
    <property type="taxonomic scope" value="Bacteria"/>
</dbReference>
<accession>B3PFZ2</accession>
<sequence length="1146" mass="128000">MVSPLAASLIVGPSYTLRWHQQVRDGVVCCNLEAERIIGLADHPIWSKQLLETARAMADTEKPIGVMIGDLRSGNGICLSDRCNQESVLNDGFWGINSAAITLEYDRQMLQRARAGLACWHQCFGARARYVFWYLFGQQVHDRLAGRYINDTGYRHLTFNYVDVVANLPDLDIVDLSPFLCMPMHEVNRLFIDRNSHPSRIGYLLLNGLLCENLSPQDAYHLAVAEVEADLIALAQQIVSQKNGPVILTGHSIWLDTLSRYLGASGAKRLAEVGLILAPLEQAPGQASIKEICTGLDLSSCAIIVLSAGGADLTPVLAKAFDTTTAAWHELPCIDWESAASSIIVERKEHIKFNRLNTTLPVHTNIINCVLEAPMVELGPEGIPSWAGLKHLMQVIASEQVPLCKLATQSQSKPTLTGSYHIEGDVLLTNSGMAFLIGENHSILKYVSGELVPTQASLDDFNSSIAEQLKIAQQSGISYVHIIFPDKQSVMQEIFPIKSPRRLGDLYLNHLNPALRPYVIYPVDVLAQQSQAAFYPLDSHMTDQGSLMVLRLMLDAIEIKAEDALDRIATRITKLQRRTGDLGEKFTPSLHQNGLMLDCDWPLTEVRSPGDFNNGMIDILFSPEAPVHKTVLVLGDSYFRVMLKHLSAIFTRVVCLYTSSLPREMISLIRPDILFIGTVEHTLSNTKSDSETDSFPSYLHLWDGTDTAIDREFLSAWDAVTSPTTEKSQAYFTAKGVGENITTKATTTAAKTSAAPTNTINRKLPLKGLIATHHLYRWGGSELVAIELAEALRQRTCNISIYSPFAEVKFLDEALGSDIRVFTAPEQIQLQQFDFVYCQHQTLSRIIPQQKGDFPFRGSLPVFIYNHLSPFEQFEFPGPFIEEQLADIIMCNSQETARRLSMFGSRFTDTLLFPNPAPESFEAPVETHARYQLKRLLSVSSHLPKELDTAFSILREQGIEVTRIGAPDNERRVQPGDISSHDAVVTIGKTVQYALRSKRPIFCYDYLGGPGWVDSNNREVAGEANFSGRSHPRHLSPETIVQELLGGFSRAFSEVQGFAADLLAPYHQEKLLDDLLERIHTQKSCLSKLHQIDKDQWPEIRRRWAHEADIYHLLDRTFLAGNPYGGKIHASVPIFKKRVLEQPYYF</sequence>
<gene>
    <name evidence="1" type="ordered locus">CJA_3447</name>
</gene>
<dbReference type="STRING" id="498211.CJA_3447"/>
<dbReference type="KEGG" id="cja:CJA_3447"/>
<dbReference type="SUPFAM" id="SSF53756">
    <property type="entry name" value="UDP-Glycosyltransferase/glycogen phosphorylase"/>
    <property type="match status" value="1"/>
</dbReference>
<dbReference type="Proteomes" id="UP000001036">
    <property type="component" value="Chromosome"/>
</dbReference>
<dbReference type="HOGENOM" id="CLU_277039_0_0_6"/>
<proteinExistence type="predicted"/>
<reference evidence="1 2" key="1">
    <citation type="journal article" date="2008" name="J. Bacteriol.">
        <title>Insights into plant cell wall degradation from the genome sequence of the soil bacterium Cellvibrio japonicus.</title>
        <authorList>
            <person name="Deboy R.T."/>
            <person name="Mongodin E.F."/>
            <person name="Fouts D.E."/>
            <person name="Tailford L.E."/>
            <person name="Khouri H."/>
            <person name="Emerson J.B."/>
            <person name="Mohamoud Y."/>
            <person name="Watkins K."/>
            <person name="Henrissat B."/>
            <person name="Gilbert H.J."/>
            <person name="Nelson K.E."/>
        </authorList>
    </citation>
    <scope>NUCLEOTIDE SEQUENCE [LARGE SCALE GENOMIC DNA]</scope>
    <source>
        <strain evidence="1 2">Ueda107</strain>
    </source>
</reference>
<organism evidence="1 2">
    <name type="scientific">Cellvibrio japonicus (strain Ueda107)</name>
    <name type="common">Pseudomonas fluorescens subsp. cellulosa</name>
    <dbReference type="NCBI Taxonomy" id="498211"/>
    <lineage>
        <taxon>Bacteria</taxon>
        <taxon>Pseudomonadati</taxon>
        <taxon>Pseudomonadota</taxon>
        <taxon>Gammaproteobacteria</taxon>
        <taxon>Cellvibrionales</taxon>
        <taxon>Cellvibrionaceae</taxon>
        <taxon>Cellvibrio</taxon>
    </lineage>
</organism>
<evidence type="ECO:0000313" key="1">
    <source>
        <dbReference type="EMBL" id="ACE85609.1"/>
    </source>
</evidence>
<name>B3PFZ2_CELJU</name>
<protein>
    <recommendedName>
        <fullName evidence="3">AlgX/AlgJ SGNH hydrolase-like domain-containing protein</fullName>
    </recommendedName>
</protein>